<evidence type="ECO:0000313" key="4">
    <source>
        <dbReference type="Proteomes" id="UP000596661"/>
    </source>
</evidence>
<dbReference type="EnsemblPlants" id="novel_model_1664_5bd9a17a.2.5bd9b136">
    <property type="protein sequence ID" value="cds.novel_model_1664_5bd9a17a.2.5bd9b136"/>
    <property type="gene ID" value="novel_gene_913_5bd9a17a"/>
</dbReference>
<dbReference type="Proteomes" id="UP000596661">
    <property type="component" value="Chromosome 5"/>
</dbReference>
<dbReference type="Gramene" id="novel_model_4694_5bd9a17a">
    <property type="protein sequence ID" value="cds.novel_model_4694_5bd9a17a"/>
    <property type="gene ID" value="novel_gene_2457_5bd9a17a"/>
</dbReference>
<feature type="domain" description="DEK-C" evidence="2">
    <location>
        <begin position="2"/>
        <end position="55"/>
    </location>
</feature>
<accession>A0A803R3M1</accession>
<dbReference type="Pfam" id="PF08766">
    <property type="entry name" value="DEK_C"/>
    <property type="match status" value="1"/>
</dbReference>
<protein>
    <recommendedName>
        <fullName evidence="2">DEK-C domain-containing protein</fullName>
    </recommendedName>
</protein>
<dbReference type="AlphaFoldDB" id="A0A803QUV6"/>
<evidence type="ECO:0000256" key="1">
    <source>
        <dbReference type="SAM" id="MobiDB-lite"/>
    </source>
</evidence>
<dbReference type="Proteomes" id="UP000596661">
    <property type="component" value="Chromosome 1"/>
</dbReference>
<name>A0A803QUV6_CANSA</name>
<dbReference type="EnsemblPlants" id="novel_model_4694_5bd9a17a">
    <property type="protein sequence ID" value="cds.novel_model_4694_5bd9a17a"/>
    <property type="gene ID" value="novel_gene_2457_5bd9a17a"/>
</dbReference>
<feature type="region of interest" description="Disordered" evidence="1">
    <location>
        <begin position="57"/>
        <end position="133"/>
    </location>
</feature>
<keyword evidence="4" id="KW-1185">Reference proteome</keyword>
<dbReference type="EMBL" id="UZAU01000043">
    <property type="status" value="NOT_ANNOTATED_CDS"/>
    <property type="molecule type" value="Genomic_DNA"/>
</dbReference>
<accession>A0A803QUV6</accession>
<evidence type="ECO:0000313" key="3">
    <source>
        <dbReference type="EnsemblPlants" id="cds.novel_model_1664_5bd9a17a.2.5bd9b136"/>
    </source>
</evidence>
<dbReference type="Gramene" id="novel_model_1664_5bd9a17a.2.5bd9b136">
    <property type="protein sequence ID" value="cds.novel_model_1664_5bd9a17a.2.5bd9b136"/>
    <property type="gene ID" value="novel_gene_913_5bd9a17a"/>
</dbReference>
<reference evidence="3" key="2">
    <citation type="submission" date="2021-03" db="UniProtKB">
        <authorList>
            <consortium name="EnsemblPlants"/>
        </authorList>
    </citation>
    <scope>IDENTIFICATION</scope>
</reference>
<evidence type="ECO:0000259" key="2">
    <source>
        <dbReference type="Pfam" id="PF08766"/>
    </source>
</evidence>
<reference evidence="3 4" key="1">
    <citation type="submission" date="2018-11" db="EMBL/GenBank/DDBJ databases">
        <authorList>
            <person name="Grassa J C."/>
        </authorList>
    </citation>
    <scope>NUCLEOTIDE SEQUENCE [LARGE SCALE GENOMIC DNA]</scope>
</reference>
<feature type="compositionally biased region" description="Polar residues" evidence="1">
    <location>
        <begin position="95"/>
        <end position="111"/>
    </location>
</feature>
<feature type="compositionally biased region" description="Basic and acidic residues" evidence="1">
    <location>
        <begin position="123"/>
        <end position="133"/>
    </location>
</feature>
<dbReference type="EMBL" id="UZAU01000485">
    <property type="status" value="NOT_ANNOTATED_CDS"/>
    <property type="molecule type" value="Genomic_DNA"/>
</dbReference>
<sequence>MVTDQEISQALQTLIQESSNNSGINSLNDLVQELEKKLGQDLSHKADFIRNQIHFIFRAHPTAPQQHQQPQPQHQSQSQPHPPPPQLNDRFAPHQNPNFHPTPSAFQTFSIHPQPPPVNHAVTAKDEPVSATDRPKEGFVSFIYVFIF</sequence>
<organism evidence="3 4">
    <name type="scientific">Cannabis sativa</name>
    <name type="common">Hemp</name>
    <name type="synonym">Marijuana</name>
    <dbReference type="NCBI Taxonomy" id="3483"/>
    <lineage>
        <taxon>Eukaryota</taxon>
        <taxon>Viridiplantae</taxon>
        <taxon>Streptophyta</taxon>
        <taxon>Embryophyta</taxon>
        <taxon>Tracheophyta</taxon>
        <taxon>Spermatophyta</taxon>
        <taxon>Magnoliopsida</taxon>
        <taxon>eudicotyledons</taxon>
        <taxon>Gunneridae</taxon>
        <taxon>Pentapetalae</taxon>
        <taxon>rosids</taxon>
        <taxon>fabids</taxon>
        <taxon>Rosales</taxon>
        <taxon>Cannabaceae</taxon>
        <taxon>Cannabis</taxon>
    </lineage>
</organism>
<feature type="compositionally biased region" description="Low complexity" evidence="1">
    <location>
        <begin position="64"/>
        <end position="79"/>
    </location>
</feature>
<proteinExistence type="predicted"/>
<dbReference type="InterPro" id="IPR014876">
    <property type="entry name" value="DEK_C"/>
</dbReference>